<accession>A0A0D0CVB2</accession>
<dbReference type="Proteomes" id="UP000053593">
    <property type="component" value="Unassembled WGS sequence"/>
</dbReference>
<organism evidence="2 3">
    <name type="scientific">Collybiopsis luxurians FD-317 M1</name>
    <dbReference type="NCBI Taxonomy" id="944289"/>
    <lineage>
        <taxon>Eukaryota</taxon>
        <taxon>Fungi</taxon>
        <taxon>Dikarya</taxon>
        <taxon>Basidiomycota</taxon>
        <taxon>Agaricomycotina</taxon>
        <taxon>Agaricomycetes</taxon>
        <taxon>Agaricomycetidae</taxon>
        <taxon>Agaricales</taxon>
        <taxon>Marasmiineae</taxon>
        <taxon>Omphalotaceae</taxon>
        <taxon>Collybiopsis</taxon>
        <taxon>Collybiopsis luxurians</taxon>
    </lineage>
</organism>
<evidence type="ECO:0000313" key="3">
    <source>
        <dbReference type="Proteomes" id="UP000053593"/>
    </source>
</evidence>
<feature type="non-terminal residue" evidence="2">
    <location>
        <position position="59"/>
    </location>
</feature>
<feature type="region of interest" description="Disordered" evidence="1">
    <location>
        <begin position="40"/>
        <end position="59"/>
    </location>
</feature>
<protein>
    <submittedName>
        <fullName evidence="2">Uncharacterized protein</fullName>
    </submittedName>
</protein>
<dbReference type="AlphaFoldDB" id="A0A0D0CVB2"/>
<reference evidence="2 3" key="1">
    <citation type="submission" date="2014-04" db="EMBL/GenBank/DDBJ databases">
        <title>Evolutionary Origins and Diversification of the Mycorrhizal Mutualists.</title>
        <authorList>
            <consortium name="DOE Joint Genome Institute"/>
            <consortium name="Mycorrhizal Genomics Consortium"/>
            <person name="Kohler A."/>
            <person name="Kuo A."/>
            <person name="Nagy L.G."/>
            <person name="Floudas D."/>
            <person name="Copeland A."/>
            <person name="Barry K.W."/>
            <person name="Cichocki N."/>
            <person name="Veneault-Fourrey C."/>
            <person name="LaButti K."/>
            <person name="Lindquist E.A."/>
            <person name="Lipzen A."/>
            <person name="Lundell T."/>
            <person name="Morin E."/>
            <person name="Murat C."/>
            <person name="Riley R."/>
            <person name="Ohm R."/>
            <person name="Sun H."/>
            <person name="Tunlid A."/>
            <person name="Henrissat B."/>
            <person name="Grigoriev I.V."/>
            <person name="Hibbett D.S."/>
            <person name="Martin F."/>
        </authorList>
    </citation>
    <scope>NUCLEOTIDE SEQUENCE [LARGE SCALE GENOMIC DNA]</scope>
    <source>
        <strain evidence="2 3">FD-317 M1</strain>
    </source>
</reference>
<evidence type="ECO:0000256" key="1">
    <source>
        <dbReference type="SAM" id="MobiDB-lite"/>
    </source>
</evidence>
<keyword evidence="3" id="KW-1185">Reference proteome</keyword>
<sequence length="59" mass="6341">MNDHPFPSVPPSTCSSPADIQFMSPNLSYDATINAFLPSFTEPPSPSSDPTLSAQWINS</sequence>
<gene>
    <name evidence="2" type="ORF">GYMLUDRAFT_40627</name>
</gene>
<dbReference type="HOGENOM" id="CLU_2967242_0_0_1"/>
<proteinExistence type="predicted"/>
<evidence type="ECO:0000313" key="2">
    <source>
        <dbReference type="EMBL" id="KIK63577.1"/>
    </source>
</evidence>
<name>A0A0D0CVB2_9AGAR</name>
<dbReference type="EMBL" id="KN834763">
    <property type="protein sequence ID" value="KIK63577.1"/>
    <property type="molecule type" value="Genomic_DNA"/>
</dbReference>
<feature type="compositionally biased region" description="Polar residues" evidence="1">
    <location>
        <begin position="48"/>
        <end position="59"/>
    </location>
</feature>